<gene>
    <name evidence="3" type="ORF">DFR61_11532</name>
    <name evidence="2" type="ORF">NCTC10597_00402</name>
</gene>
<dbReference type="EMBL" id="UGNP01000001">
    <property type="protein sequence ID" value="STX08736.1"/>
    <property type="molecule type" value="Genomic_DNA"/>
</dbReference>
<evidence type="ECO:0000313" key="4">
    <source>
        <dbReference type="Proteomes" id="UP000254330"/>
    </source>
</evidence>
<evidence type="ECO:0000313" key="2">
    <source>
        <dbReference type="EMBL" id="STX08736.1"/>
    </source>
</evidence>
<keyword evidence="1" id="KW-0732">Signal</keyword>
<organism evidence="2 4">
    <name type="scientific">Kurthia zopfii</name>
    <dbReference type="NCBI Taxonomy" id="1650"/>
    <lineage>
        <taxon>Bacteria</taxon>
        <taxon>Bacillati</taxon>
        <taxon>Bacillota</taxon>
        <taxon>Bacilli</taxon>
        <taxon>Bacillales</taxon>
        <taxon>Caryophanaceae</taxon>
        <taxon>Kurthia</taxon>
    </lineage>
</organism>
<keyword evidence="5" id="KW-1185">Reference proteome</keyword>
<dbReference type="RefSeq" id="WP_109349511.1">
    <property type="nucleotide sequence ID" value="NZ_BJUE01000040.1"/>
</dbReference>
<name>A0A8B4Q7M2_9BACL</name>
<proteinExistence type="predicted"/>
<dbReference type="Proteomes" id="UP000294641">
    <property type="component" value="Unassembled WGS sequence"/>
</dbReference>
<feature type="chain" id="PRO_5039401434" evidence="1">
    <location>
        <begin position="25"/>
        <end position="318"/>
    </location>
</feature>
<reference evidence="2 4" key="1">
    <citation type="submission" date="2018-06" db="EMBL/GenBank/DDBJ databases">
        <authorList>
            <consortium name="Pathogen Informatics"/>
            <person name="Doyle S."/>
        </authorList>
    </citation>
    <scope>NUCLEOTIDE SEQUENCE [LARGE SCALE GENOMIC DNA]</scope>
    <source>
        <strain evidence="2 4">NCTC10597</strain>
    </source>
</reference>
<dbReference type="AlphaFoldDB" id="A0A8B4Q7M2"/>
<accession>A0A8B4Q7M2</accession>
<evidence type="ECO:0000313" key="3">
    <source>
        <dbReference type="EMBL" id="TDR38657.1"/>
    </source>
</evidence>
<sequence>MAISKWAKLSLVAPVLVGATFALNQPDKADADSDTNFDAGAFAILNNNGTKDYITIGDVSAKDRIDIYTDRAMKKKIYSTTVKTTGVLKIKTAKLSDRGGNLYVKYKKSWLQSADTGVVPYVASPTYTPALQNASTLELTNIKNGKDLLEISKPIKGATYRVYEDAKKKKRLLQVTAKSTATLSRSIEVPKDYSLHMPQTVYVSVQEKGKKESALLDYTSVDPEGLAPLKASQVTVTNNKDYADVIKITGIQSNDMITVRSTTAPFHTYVLDRKSKGSTLSIYVDQLSKQGKTLEIIHTPALGTSNPKSLKVKYAAEK</sequence>
<reference evidence="3 5" key="2">
    <citation type="submission" date="2019-03" db="EMBL/GenBank/DDBJ databases">
        <title>Genomic Encyclopedia of Type Strains, Phase IV (KMG-IV): sequencing the most valuable type-strain genomes for metagenomic binning, comparative biology and taxonomic classification.</title>
        <authorList>
            <person name="Goeker M."/>
        </authorList>
    </citation>
    <scope>NUCLEOTIDE SEQUENCE [LARGE SCALE GENOMIC DNA]</scope>
    <source>
        <strain evidence="3 5">DSM 20580</strain>
    </source>
</reference>
<evidence type="ECO:0000256" key="1">
    <source>
        <dbReference type="SAM" id="SignalP"/>
    </source>
</evidence>
<feature type="signal peptide" evidence="1">
    <location>
        <begin position="1"/>
        <end position="24"/>
    </location>
</feature>
<dbReference type="EMBL" id="SNZG01000015">
    <property type="protein sequence ID" value="TDR38657.1"/>
    <property type="molecule type" value="Genomic_DNA"/>
</dbReference>
<protein>
    <submittedName>
        <fullName evidence="2">Uncharacterized protein</fullName>
    </submittedName>
</protein>
<dbReference type="Proteomes" id="UP000254330">
    <property type="component" value="Unassembled WGS sequence"/>
</dbReference>
<evidence type="ECO:0000313" key="5">
    <source>
        <dbReference type="Proteomes" id="UP000294641"/>
    </source>
</evidence>
<comment type="caution">
    <text evidence="2">The sequence shown here is derived from an EMBL/GenBank/DDBJ whole genome shotgun (WGS) entry which is preliminary data.</text>
</comment>